<keyword evidence="1" id="KW-0378">Hydrolase</keyword>
<dbReference type="Proteomes" id="UP001497680">
    <property type="component" value="Unassembled WGS sequence"/>
</dbReference>
<evidence type="ECO:0000313" key="2">
    <source>
        <dbReference type="Proteomes" id="UP001497680"/>
    </source>
</evidence>
<gene>
    <name evidence="1" type="ORF">F4821DRAFT_259418</name>
</gene>
<accession>A0ACC0D2C2</accession>
<proteinExistence type="predicted"/>
<comment type="caution">
    <text evidence="1">The sequence shown here is derived from an EMBL/GenBank/DDBJ whole genome shotgun (WGS) entry which is preliminary data.</text>
</comment>
<dbReference type="EMBL" id="MU394311">
    <property type="protein sequence ID" value="KAI6086912.1"/>
    <property type="molecule type" value="Genomic_DNA"/>
</dbReference>
<evidence type="ECO:0000313" key="1">
    <source>
        <dbReference type="EMBL" id="KAI6086912.1"/>
    </source>
</evidence>
<protein>
    <submittedName>
        <fullName evidence="1">P-loop containing nucleoside triphosphate hydrolase protein</fullName>
    </submittedName>
</protein>
<name>A0ACC0D2C2_9PEZI</name>
<organism evidence="1 2">
    <name type="scientific">Hypoxylon rubiginosum</name>
    <dbReference type="NCBI Taxonomy" id="110542"/>
    <lineage>
        <taxon>Eukaryota</taxon>
        <taxon>Fungi</taxon>
        <taxon>Dikarya</taxon>
        <taxon>Ascomycota</taxon>
        <taxon>Pezizomycotina</taxon>
        <taxon>Sordariomycetes</taxon>
        <taxon>Xylariomycetidae</taxon>
        <taxon>Xylariales</taxon>
        <taxon>Hypoxylaceae</taxon>
        <taxon>Hypoxylon</taxon>
    </lineage>
</organism>
<keyword evidence="2" id="KW-1185">Reference proteome</keyword>
<reference evidence="1 2" key="1">
    <citation type="journal article" date="2022" name="New Phytol.">
        <title>Ecological generalism drives hyperdiversity of secondary metabolite gene clusters in xylarialean endophytes.</title>
        <authorList>
            <person name="Franco M.E.E."/>
            <person name="Wisecaver J.H."/>
            <person name="Arnold A.E."/>
            <person name="Ju Y.M."/>
            <person name="Slot J.C."/>
            <person name="Ahrendt S."/>
            <person name="Moore L.P."/>
            <person name="Eastman K.E."/>
            <person name="Scott K."/>
            <person name="Konkel Z."/>
            <person name="Mondo S.J."/>
            <person name="Kuo A."/>
            <person name="Hayes R.D."/>
            <person name="Haridas S."/>
            <person name="Andreopoulos B."/>
            <person name="Riley R."/>
            <person name="LaButti K."/>
            <person name="Pangilinan J."/>
            <person name="Lipzen A."/>
            <person name="Amirebrahimi M."/>
            <person name="Yan J."/>
            <person name="Adam C."/>
            <person name="Keymanesh K."/>
            <person name="Ng V."/>
            <person name="Louie K."/>
            <person name="Northen T."/>
            <person name="Drula E."/>
            <person name="Henrissat B."/>
            <person name="Hsieh H.M."/>
            <person name="Youens-Clark K."/>
            <person name="Lutzoni F."/>
            <person name="Miadlikowska J."/>
            <person name="Eastwood D.C."/>
            <person name="Hamelin R.C."/>
            <person name="Grigoriev I.V."/>
            <person name="U'Ren J.M."/>
        </authorList>
    </citation>
    <scope>NUCLEOTIDE SEQUENCE [LARGE SCALE GENOMIC DNA]</scope>
    <source>
        <strain evidence="1 2">ER1909</strain>
    </source>
</reference>
<sequence>MADSGYYEMQSLGDAGTEKRSSMLDQFRFPMAKSFSFNIPEKFHTNNPFVVGWVDDLPGEVKREEPLEPAQFHAPKHALDTVDEAEDGSLDNHRSKRARISSAASRHPAVEKRMNRLANSNRSGIVRRASDIFQRLFSRSNDATSTDRPLPPGTPPSPDRPRMRFVFVGDSGCGKSSMLMRYYNDSYDPEYRPTQYELLNKTATVDNKDIDLELWDTSGDFEQHQLRLLSYLAWDAVFLCFSLDSMPRFTNAQTKWVDEIRSHCRDAPIILVGLKKDTRIGTGMWAPLYPQLAARICATEGSEAAVIMRAVKYIECSANTGENVGRVFEEGVRLVLKERAEEAELEKLRSRQKLSSFGQFMCFG</sequence>